<proteinExistence type="predicted"/>
<dbReference type="InterPro" id="IPR042099">
    <property type="entry name" value="ANL_N_sf"/>
</dbReference>
<feature type="non-terminal residue" evidence="2">
    <location>
        <position position="438"/>
    </location>
</feature>
<dbReference type="EMBL" id="JABMOJ010000433">
    <property type="protein sequence ID" value="NQV65961.1"/>
    <property type="molecule type" value="Genomic_DNA"/>
</dbReference>
<comment type="caution">
    <text evidence="2">The sequence shown here is derived from an EMBL/GenBank/DDBJ whole genome shotgun (WGS) entry which is preliminary data.</text>
</comment>
<accession>A0A972VYQ7</accession>
<evidence type="ECO:0000259" key="1">
    <source>
        <dbReference type="Pfam" id="PF00501"/>
    </source>
</evidence>
<dbReference type="InterPro" id="IPR020845">
    <property type="entry name" value="AMP-binding_CS"/>
</dbReference>
<protein>
    <submittedName>
        <fullName evidence="2">Acyl--CoA ligase</fullName>
    </submittedName>
</protein>
<feature type="domain" description="AMP-dependent synthetase/ligase" evidence="1">
    <location>
        <begin position="51"/>
        <end position="426"/>
    </location>
</feature>
<dbReference type="Gene3D" id="3.40.50.12780">
    <property type="entry name" value="N-terminal domain of ligase-like"/>
    <property type="match status" value="1"/>
</dbReference>
<keyword evidence="2" id="KW-0436">Ligase</keyword>
<gene>
    <name evidence="2" type="ORF">HQ497_11420</name>
</gene>
<dbReference type="InterPro" id="IPR000873">
    <property type="entry name" value="AMP-dep_synth/lig_dom"/>
</dbReference>
<dbReference type="Proteomes" id="UP000754644">
    <property type="component" value="Unassembled WGS sequence"/>
</dbReference>
<evidence type="ECO:0000313" key="2">
    <source>
        <dbReference type="EMBL" id="NQV65961.1"/>
    </source>
</evidence>
<dbReference type="GO" id="GO:0016405">
    <property type="term" value="F:CoA-ligase activity"/>
    <property type="evidence" value="ECO:0007669"/>
    <property type="project" value="TreeGrafter"/>
</dbReference>
<dbReference type="SUPFAM" id="SSF56801">
    <property type="entry name" value="Acetyl-CoA synthetase-like"/>
    <property type="match status" value="1"/>
</dbReference>
<evidence type="ECO:0000313" key="3">
    <source>
        <dbReference type="Proteomes" id="UP000754644"/>
    </source>
</evidence>
<dbReference type="PANTHER" id="PTHR24096">
    <property type="entry name" value="LONG-CHAIN-FATTY-ACID--COA LIGASE"/>
    <property type="match status" value="1"/>
</dbReference>
<dbReference type="AlphaFoldDB" id="A0A972VYQ7"/>
<dbReference type="Pfam" id="PF00501">
    <property type="entry name" value="AMP-binding"/>
    <property type="match status" value="1"/>
</dbReference>
<dbReference type="PANTHER" id="PTHR24096:SF267">
    <property type="entry name" value="MALONATE--COA LIGASE ACSF3, MITOCHONDRIAL"/>
    <property type="match status" value="1"/>
</dbReference>
<name>A0A972VYQ7_9GAMM</name>
<organism evidence="2 3">
    <name type="scientific">SAR86 cluster bacterium</name>
    <dbReference type="NCBI Taxonomy" id="2030880"/>
    <lineage>
        <taxon>Bacteria</taxon>
        <taxon>Pseudomonadati</taxon>
        <taxon>Pseudomonadota</taxon>
        <taxon>Gammaproteobacteria</taxon>
        <taxon>SAR86 cluster</taxon>
    </lineage>
</organism>
<reference evidence="2" key="1">
    <citation type="submission" date="2020-05" db="EMBL/GenBank/DDBJ databases">
        <title>Sulfur intermediates as new biogeochemical hubs in an aquatic model microbial ecosystem.</title>
        <authorList>
            <person name="Vigneron A."/>
        </authorList>
    </citation>
    <scope>NUCLEOTIDE SEQUENCE</scope>
    <source>
        <strain evidence="2">Bin.250</strain>
    </source>
</reference>
<dbReference type="PROSITE" id="PS00455">
    <property type="entry name" value="AMP_BINDING"/>
    <property type="match status" value="1"/>
</dbReference>
<sequence length="438" mass="47466">MASFRTPFDTAIQSVTQSGAPFEIARAKFAGIEYLHYVNAPTTLTELLAAGRGHGDKEFIVYQQERWSFAEFYDQADRLAAQLTDAFKIKPGERVAIAMRNYPEWLSAFVAITSIGAVVVPINSWGQAAELHQNLADAAVTLVICDEARLNLIDPTTHPIAAIVARATQTNLPAGCHHFSEVINRPAPHGDRPDLPIIDSEATAMIMYTSGTSGVPKGALFSHRNCCQAIINFEAVGAAVYMTNVEAYTQHAARGVPSKTLLTVPLFHVSGLLAQFLLILRGGRTLVMMYKWDPFIACQLIAEEKISVVIAAPSMLLELIENDEFARIDADNIIAMSGAGAATPPRLRQLIETKVQSALPGAGWGMTETGAAGTSFTGQFIQHKPGSCGFLNPIVELRFFDDQTNEVAKGEPGEIWIKSPTVISGYCNAPDANQEEFT</sequence>